<evidence type="ECO:0000313" key="2">
    <source>
        <dbReference type="Proteomes" id="UP000244855"/>
    </source>
</evidence>
<organism evidence="1 2">
    <name type="scientific">Periconia macrospinosa</name>
    <dbReference type="NCBI Taxonomy" id="97972"/>
    <lineage>
        <taxon>Eukaryota</taxon>
        <taxon>Fungi</taxon>
        <taxon>Dikarya</taxon>
        <taxon>Ascomycota</taxon>
        <taxon>Pezizomycotina</taxon>
        <taxon>Dothideomycetes</taxon>
        <taxon>Pleosporomycetidae</taxon>
        <taxon>Pleosporales</taxon>
        <taxon>Massarineae</taxon>
        <taxon>Periconiaceae</taxon>
        <taxon>Periconia</taxon>
    </lineage>
</organism>
<name>A0A2V1CZK8_9PLEO</name>
<protein>
    <submittedName>
        <fullName evidence="1">Uncharacterized protein</fullName>
    </submittedName>
</protein>
<dbReference type="OrthoDB" id="5234302at2759"/>
<keyword evidence="2" id="KW-1185">Reference proteome</keyword>
<accession>A0A2V1CZK8</accession>
<sequence length="155" mass="17560">MALFIDLFENPALLGPTQHMIETLQGHVRMVQGLEHVKDLLKPGTQLRSTALEKCKSFISFTNKLDQRNSFVQELAKLSLDELAIVSIAYPEKRLESIYQHFRAAKIRSYIVSQNVEMPKEAGVHRRIAYYLKTSHGAFNDLYSKAGTIQPSPEG</sequence>
<proteinExistence type="predicted"/>
<reference evidence="1 2" key="1">
    <citation type="journal article" date="2018" name="Sci. Rep.">
        <title>Comparative genomics provides insights into the lifestyle and reveals functional heterogeneity of dark septate endophytic fungi.</title>
        <authorList>
            <person name="Knapp D.G."/>
            <person name="Nemeth J.B."/>
            <person name="Barry K."/>
            <person name="Hainaut M."/>
            <person name="Henrissat B."/>
            <person name="Johnson J."/>
            <person name="Kuo A."/>
            <person name="Lim J.H.P."/>
            <person name="Lipzen A."/>
            <person name="Nolan M."/>
            <person name="Ohm R.A."/>
            <person name="Tamas L."/>
            <person name="Grigoriev I.V."/>
            <person name="Spatafora J.W."/>
            <person name="Nagy L.G."/>
            <person name="Kovacs G.M."/>
        </authorList>
    </citation>
    <scope>NUCLEOTIDE SEQUENCE [LARGE SCALE GENOMIC DNA]</scope>
    <source>
        <strain evidence="1 2">DSE2036</strain>
    </source>
</reference>
<dbReference type="AlphaFoldDB" id="A0A2V1CZK8"/>
<dbReference type="Proteomes" id="UP000244855">
    <property type="component" value="Unassembled WGS sequence"/>
</dbReference>
<evidence type="ECO:0000313" key="1">
    <source>
        <dbReference type="EMBL" id="PVH91210.1"/>
    </source>
</evidence>
<gene>
    <name evidence="1" type="ORF">DM02DRAFT_546267</name>
</gene>
<dbReference type="STRING" id="97972.A0A2V1CZK8"/>
<dbReference type="EMBL" id="KZ805928">
    <property type="protein sequence ID" value="PVH91210.1"/>
    <property type="molecule type" value="Genomic_DNA"/>
</dbReference>